<dbReference type="Pfam" id="PF13845">
    <property type="entry name" value="Septum_form"/>
    <property type="match status" value="1"/>
</dbReference>
<comment type="caution">
    <text evidence="3">The sequence shown here is derived from an EMBL/GenBank/DDBJ whole genome shotgun (WGS) entry which is preliminary data.</text>
</comment>
<dbReference type="RefSeq" id="WP_344511048.1">
    <property type="nucleotide sequence ID" value="NZ_BAAAQD010000026.1"/>
</dbReference>
<accession>A0ABN2CF59</accession>
<dbReference type="EMBL" id="BAAAQD010000026">
    <property type="protein sequence ID" value="GAA1557784.1"/>
    <property type="molecule type" value="Genomic_DNA"/>
</dbReference>
<name>A0ABN2CF59_9ACTN</name>
<dbReference type="PROSITE" id="PS51257">
    <property type="entry name" value="PROKAR_LIPOPROTEIN"/>
    <property type="match status" value="1"/>
</dbReference>
<evidence type="ECO:0000256" key="1">
    <source>
        <dbReference type="SAM" id="SignalP"/>
    </source>
</evidence>
<proteinExistence type="predicted"/>
<keyword evidence="4" id="KW-1185">Reference proteome</keyword>
<gene>
    <name evidence="3" type="ORF">GCM10009827_093390</name>
</gene>
<evidence type="ECO:0000313" key="3">
    <source>
        <dbReference type="EMBL" id="GAA1557784.1"/>
    </source>
</evidence>
<feature type="signal peptide" evidence="1">
    <location>
        <begin position="1"/>
        <end position="27"/>
    </location>
</feature>
<evidence type="ECO:0000259" key="2">
    <source>
        <dbReference type="Pfam" id="PF13845"/>
    </source>
</evidence>
<feature type="chain" id="PRO_5047517354" description="Septum formation-related domain-containing protein" evidence="1">
    <location>
        <begin position="28"/>
        <end position="310"/>
    </location>
</feature>
<reference evidence="3 4" key="1">
    <citation type="journal article" date="2019" name="Int. J. Syst. Evol. Microbiol.">
        <title>The Global Catalogue of Microorganisms (GCM) 10K type strain sequencing project: providing services to taxonomists for standard genome sequencing and annotation.</title>
        <authorList>
            <consortium name="The Broad Institute Genomics Platform"/>
            <consortium name="The Broad Institute Genome Sequencing Center for Infectious Disease"/>
            <person name="Wu L."/>
            <person name="Ma J."/>
        </authorList>
    </citation>
    <scope>NUCLEOTIDE SEQUENCE [LARGE SCALE GENOMIC DNA]</scope>
    <source>
        <strain evidence="3 4">JCM 15933</strain>
    </source>
</reference>
<evidence type="ECO:0000313" key="4">
    <source>
        <dbReference type="Proteomes" id="UP001501470"/>
    </source>
</evidence>
<dbReference type="InterPro" id="IPR026004">
    <property type="entry name" value="Septum_form"/>
</dbReference>
<keyword evidence="1" id="KW-0732">Signal</keyword>
<dbReference type="Proteomes" id="UP001501470">
    <property type="component" value="Unassembled WGS sequence"/>
</dbReference>
<protein>
    <recommendedName>
        <fullName evidence="2">Septum formation-related domain-containing protein</fullName>
    </recommendedName>
</protein>
<feature type="domain" description="Septum formation-related" evidence="2">
    <location>
        <begin position="52"/>
        <end position="286"/>
    </location>
</feature>
<sequence length="310" mass="32324">MKRAVRAAAAAVLAGLLLGTSGCGLTAAGVDGELTDDWPPLAAPKFDLPAVGACLSTTTKTPFDPAYTVATPIECDRAHTLEVVLVGTVEGSAAQAPAPPKPGSEGFQASYTACGKAVAGYVGGEWHTGLLGIDVRQPTSQAWQGGLRDYVCSVVALSDAYGVMQMNTGSLKGSLTGAAPRALRCLAATGTTRSDGWWEDMSTLTPIDCAQPHEAEFAGTIQVGPATGSLPASDVLRKRSLGPCWDVVARFVGLSGNELDAREEFWAAWDGMGRYQWEAGDPYQRCFALFRPGKKARATVKGLGKKGFPA</sequence>
<organism evidence="3 4">
    <name type="scientific">Dactylosporangium maewongense</name>
    <dbReference type="NCBI Taxonomy" id="634393"/>
    <lineage>
        <taxon>Bacteria</taxon>
        <taxon>Bacillati</taxon>
        <taxon>Actinomycetota</taxon>
        <taxon>Actinomycetes</taxon>
        <taxon>Micromonosporales</taxon>
        <taxon>Micromonosporaceae</taxon>
        <taxon>Dactylosporangium</taxon>
    </lineage>
</organism>